<accession>A0ABR8QD25</accession>
<dbReference type="RefSeq" id="WP_191782340.1">
    <property type="nucleotide sequence ID" value="NZ_JACSQV010000006.1"/>
</dbReference>
<reference evidence="2 3" key="1">
    <citation type="submission" date="2020-08" db="EMBL/GenBank/DDBJ databases">
        <title>A Genomic Blueprint of the Chicken Gut Microbiome.</title>
        <authorList>
            <person name="Gilroy R."/>
            <person name="Ravi A."/>
            <person name="Getino M."/>
            <person name="Pursley I."/>
            <person name="Horton D.L."/>
            <person name="Alikhan N.-F."/>
            <person name="Baker D."/>
            <person name="Gharbi K."/>
            <person name="Hall N."/>
            <person name="Watson M."/>
            <person name="Adriaenssens E.M."/>
            <person name="Foster-Nyarko E."/>
            <person name="Jarju S."/>
            <person name="Secka A."/>
            <person name="Antonio M."/>
            <person name="Oren A."/>
            <person name="Chaudhuri R."/>
            <person name="La Ragione R.M."/>
            <person name="Hildebrand F."/>
            <person name="Pallen M.J."/>
        </authorList>
    </citation>
    <scope>NUCLEOTIDE SEQUENCE [LARGE SCALE GENOMIC DNA]</scope>
    <source>
        <strain evidence="2 3">Sa3CUA2</strain>
    </source>
</reference>
<dbReference type="Proteomes" id="UP000604241">
    <property type="component" value="Unassembled WGS sequence"/>
</dbReference>
<keyword evidence="1" id="KW-0732">Signal</keyword>
<organism evidence="2 3">
    <name type="scientific">Cellulomonas avistercoris</name>
    <dbReference type="NCBI Taxonomy" id="2762242"/>
    <lineage>
        <taxon>Bacteria</taxon>
        <taxon>Bacillati</taxon>
        <taxon>Actinomycetota</taxon>
        <taxon>Actinomycetes</taxon>
        <taxon>Micrococcales</taxon>
        <taxon>Cellulomonadaceae</taxon>
        <taxon>Cellulomonas</taxon>
    </lineage>
</organism>
<evidence type="ECO:0000313" key="2">
    <source>
        <dbReference type="EMBL" id="MBD7918295.1"/>
    </source>
</evidence>
<evidence type="ECO:0000256" key="1">
    <source>
        <dbReference type="SAM" id="SignalP"/>
    </source>
</evidence>
<feature type="chain" id="PRO_5045603940" description="Lipoprotein" evidence="1">
    <location>
        <begin position="19"/>
        <end position="115"/>
    </location>
</feature>
<sequence length="115" mass="11718">MSRAWRSVAVALTVGALAMGCTTTEEEPVPDDAVQLRANIPTDVAGLIVVAANVEEDSAVLNVGDGTSPASVLDVAVGETVEALGVSFTLVATELGGDDRPDLPDAAVWVVVDED</sequence>
<name>A0ABR8QD25_9CELL</name>
<protein>
    <recommendedName>
        <fullName evidence="4">Lipoprotein</fullName>
    </recommendedName>
</protein>
<evidence type="ECO:0000313" key="3">
    <source>
        <dbReference type="Proteomes" id="UP000604241"/>
    </source>
</evidence>
<comment type="caution">
    <text evidence="2">The sequence shown here is derived from an EMBL/GenBank/DDBJ whole genome shotgun (WGS) entry which is preliminary data.</text>
</comment>
<dbReference type="EMBL" id="JACSQV010000006">
    <property type="protein sequence ID" value="MBD7918295.1"/>
    <property type="molecule type" value="Genomic_DNA"/>
</dbReference>
<keyword evidence="3" id="KW-1185">Reference proteome</keyword>
<feature type="signal peptide" evidence="1">
    <location>
        <begin position="1"/>
        <end position="18"/>
    </location>
</feature>
<proteinExistence type="predicted"/>
<dbReference type="PROSITE" id="PS51257">
    <property type="entry name" value="PROKAR_LIPOPROTEIN"/>
    <property type="match status" value="1"/>
</dbReference>
<gene>
    <name evidence="2" type="ORF">H9657_08410</name>
</gene>
<evidence type="ECO:0008006" key="4">
    <source>
        <dbReference type="Google" id="ProtNLM"/>
    </source>
</evidence>